<sequence>MDSRAGRDERFPSWLDEMKDFQIGWSYRLSSWLELQTVNLILEQFKMTDFQAEQIIDSRAEIIDSRVEIMDSRAGRVESSKLVGRDERFSTRRGRGEQVGSSVLEDELDAFPTRIGDHRHGSKDVRSHPDEGSPMLKSARVIESI</sequence>
<proteinExistence type="predicted"/>
<evidence type="ECO:0000313" key="2">
    <source>
        <dbReference type="EMBL" id="KZV53344.1"/>
    </source>
</evidence>
<dbReference type="AlphaFoldDB" id="A0A2Z7D1L2"/>
<feature type="compositionally biased region" description="Basic and acidic residues" evidence="1">
    <location>
        <begin position="115"/>
        <end position="131"/>
    </location>
</feature>
<evidence type="ECO:0000256" key="1">
    <source>
        <dbReference type="SAM" id="MobiDB-lite"/>
    </source>
</evidence>
<name>A0A2Z7D1L2_9LAMI</name>
<reference evidence="2 3" key="1">
    <citation type="journal article" date="2015" name="Proc. Natl. Acad. Sci. U.S.A.">
        <title>The resurrection genome of Boea hygrometrica: A blueprint for survival of dehydration.</title>
        <authorList>
            <person name="Xiao L."/>
            <person name="Yang G."/>
            <person name="Zhang L."/>
            <person name="Yang X."/>
            <person name="Zhao S."/>
            <person name="Ji Z."/>
            <person name="Zhou Q."/>
            <person name="Hu M."/>
            <person name="Wang Y."/>
            <person name="Chen M."/>
            <person name="Xu Y."/>
            <person name="Jin H."/>
            <person name="Xiao X."/>
            <person name="Hu G."/>
            <person name="Bao F."/>
            <person name="Hu Y."/>
            <person name="Wan P."/>
            <person name="Li L."/>
            <person name="Deng X."/>
            <person name="Kuang T."/>
            <person name="Xiang C."/>
            <person name="Zhu J.K."/>
            <person name="Oliver M.J."/>
            <person name="He Y."/>
        </authorList>
    </citation>
    <scope>NUCLEOTIDE SEQUENCE [LARGE SCALE GENOMIC DNA]</scope>
    <source>
        <strain evidence="3">cv. XS01</strain>
    </source>
</reference>
<accession>A0A2Z7D1L2</accession>
<keyword evidence="3" id="KW-1185">Reference proteome</keyword>
<gene>
    <name evidence="2" type="ORF">F511_06486</name>
</gene>
<dbReference type="EMBL" id="KQ990517">
    <property type="protein sequence ID" value="KZV53344.1"/>
    <property type="molecule type" value="Genomic_DNA"/>
</dbReference>
<protein>
    <submittedName>
        <fullName evidence="2">Uncharacterized protein</fullName>
    </submittedName>
</protein>
<dbReference type="Proteomes" id="UP000250235">
    <property type="component" value="Unassembled WGS sequence"/>
</dbReference>
<organism evidence="2 3">
    <name type="scientific">Dorcoceras hygrometricum</name>
    <dbReference type="NCBI Taxonomy" id="472368"/>
    <lineage>
        <taxon>Eukaryota</taxon>
        <taxon>Viridiplantae</taxon>
        <taxon>Streptophyta</taxon>
        <taxon>Embryophyta</taxon>
        <taxon>Tracheophyta</taxon>
        <taxon>Spermatophyta</taxon>
        <taxon>Magnoliopsida</taxon>
        <taxon>eudicotyledons</taxon>
        <taxon>Gunneridae</taxon>
        <taxon>Pentapetalae</taxon>
        <taxon>asterids</taxon>
        <taxon>lamiids</taxon>
        <taxon>Lamiales</taxon>
        <taxon>Gesneriaceae</taxon>
        <taxon>Didymocarpoideae</taxon>
        <taxon>Trichosporeae</taxon>
        <taxon>Loxocarpinae</taxon>
        <taxon>Dorcoceras</taxon>
    </lineage>
</organism>
<feature type="region of interest" description="Disordered" evidence="1">
    <location>
        <begin position="115"/>
        <end position="145"/>
    </location>
</feature>
<evidence type="ECO:0000313" key="3">
    <source>
        <dbReference type="Proteomes" id="UP000250235"/>
    </source>
</evidence>